<keyword evidence="2" id="KW-1185">Reference proteome</keyword>
<name>A0A1L9STA7_9EURO</name>
<proteinExistence type="predicted"/>
<dbReference type="GeneID" id="34609857"/>
<dbReference type="Proteomes" id="UP000184188">
    <property type="component" value="Unassembled WGS sequence"/>
</dbReference>
<sequence>MYTTTFNPEETLEDARGNLEAHLYNLDGLSDRPRVKFFIEVCPDKLRPDVCRHPKCQQDIDALEYRVAVQPSISSPWRNRATEFYHLNCFEEVADFNNPNHVQRVYPLTRHNYEECRLRRRQFSRGHYLVNSGAERLIEKWKENRLALIQDVHEDFHANIDAALQTFTAATQAGSTATNQTDNTEAETIIPNNQFATTMAAAAAYAASLSAASANARVADTEVETETENGTAVSQPVVSELEELRNRAGSASYVLPNHIPGVDDFEVFLLGRVLAPIQSSGPGDTNEWNLFDAYLAPYGDGLGLNELSEALDSYQYDQKIALKKDDQLSHEERRYKDEQLGKNAVDALCRLAPIPFEHTWICPCTYGIEDPE</sequence>
<dbReference type="STRING" id="1073090.A0A1L9STA7"/>
<dbReference type="RefSeq" id="XP_022584817.1">
    <property type="nucleotide sequence ID" value="XM_022723392.1"/>
</dbReference>
<dbReference type="OrthoDB" id="5104731at2759"/>
<dbReference type="VEuPathDB" id="FungiDB:ASPZODRAFT_13393"/>
<protein>
    <submittedName>
        <fullName evidence="1">Uncharacterized protein</fullName>
    </submittedName>
</protein>
<dbReference type="EMBL" id="KV878337">
    <property type="protein sequence ID" value="OJJ50307.1"/>
    <property type="molecule type" value="Genomic_DNA"/>
</dbReference>
<organism evidence="1 2">
    <name type="scientific">Penicilliopsis zonata CBS 506.65</name>
    <dbReference type="NCBI Taxonomy" id="1073090"/>
    <lineage>
        <taxon>Eukaryota</taxon>
        <taxon>Fungi</taxon>
        <taxon>Dikarya</taxon>
        <taxon>Ascomycota</taxon>
        <taxon>Pezizomycotina</taxon>
        <taxon>Eurotiomycetes</taxon>
        <taxon>Eurotiomycetidae</taxon>
        <taxon>Eurotiales</taxon>
        <taxon>Aspergillaceae</taxon>
        <taxon>Penicilliopsis</taxon>
    </lineage>
</organism>
<accession>A0A1L9STA7</accession>
<dbReference type="AlphaFoldDB" id="A0A1L9STA7"/>
<evidence type="ECO:0000313" key="1">
    <source>
        <dbReference type="EMBL" id="OJJ50307.1"/>
    </source>
</evidence>
<gene>
    <name evidence="1" type="ORF">ASPZODRAFT_13393</name>
</gene>
<reference evidence="2" key="1">
    <citation type="journal article" date="2017" name="Genome Biol.">
        <title>Comparative genomics reveals high biological diversity and specific adaptations in the industrially and medically important fungal genus Aspergillus.</title>
        <authorList>
            <person name="de Vries R.P."/>
            <person name="Riley R."/>
            <person name="Wiebenga A."/>
            <person name="Aguilar-Osorio G."/>
            <person name="Amillis S."/>
            <person name="Uchima C.A."/>
            <person name="Anderluh G."/>
            <person name="Asadollahi M."/>
            <person name="Askin M."/>
            <person name="Barry K."/>
            <person name="Battaglia E."/>
            <person name="Bayram O."/>
            <person name="Benocci T."/>
            <person name="Braus-Stromeyer S.A."/>
            <person name="Caldana C."/>
            <person name="Canovas D."/>
            <person name="Cerqueira G.C."/>
            <person name="Chen F."/>
            <person name="Chen W."/>
            <person name="Choi C."/>
            <person name="Clum A."/>
            <person name="Dos Santos R.A."/>
            <person name="Damasio A.R."/>
            <person name="Diallinas G."/>
            <person name="Emri T."/>
            <person name="Fekete E."/>
            <person name="Flipphi M."/>
            <person name="Freyberg S."/>
            <person name="Gallo A."/>
            <person name="Gournas C."/>
            <person name="Habgood R."/>
            <person name="Hainaut M."/>
            <person name="Harispe M.L."/>
            <person name="Henrissat B."/>
            <person name="Hilden K.S."/>
            <person name="Hope R."/>
            <person name="Hossain A."/>
            <person name="Karabika E."/>
            <person name="Karaffa L."/>
            <person name="Karanyi Z."/>
            <person name="Krasevec N."/>
            <person name="Kuo A."/>
            <person name="Kusch H."/>
            <person name="LaButti K."/>
            <person name="Lagendijk E.L."/>
            <person name="Lapidus A."/>
            <person name="Levasseur A."/>
            <person name="Lindquist E."/>
            <person name="Lipzen A."/>
            <person name="Logrieco A.F."/>
            <person name="MacCabe A."/>
            <person name="Maekelae M.R."/>
            <person name="Malavazi I."/>
            <person name="Melin P."/>
            <person name="Meyer V."/>
            <person name="Mielnichuk N."/>
            <person name="Miskei M."/>
            <person name="Molnar A.P."/>
            <person name="Mule G."/>
            <person name="Ngan C.Y."/>
            <person name="Orejas M."/>
            <person name="Orosz E."/>
            <person name="Ouedraogo J.P."/>
            <person name="Overkamp K.M."/>
            <person name="Park H.-S."/>
            <person name="Perrone G."/>
            <person name="Piumi F."/>
            <person name="Punt P.J."/>
            <person name="Ram A.F."/>
            <person name="Ramon A."/>
            <person name="Rauscher S."/>
            <person name="Record E."/>
            <person name="Riano-Pachon D.M."/>
            <person name="Robert V."/>
            <person name="Roehrig J."/>
            <person name="Ruller R."/>
            <person name="Salamov A."/>
            <person name="Salih N.S."/>
            <person name="Samson R.A."/>
            <person name="Sandor E."/>
            <person name="Sanguinetti M."/>
            <person name="Schuetze T."/>
            <person name="Sepcic K."/>
            <person name="Shelest E."/>
            <person name="Sherlock G."/>
            <person name="Sophianopoulou V."/>
            <person name="Squina F.M."/>
            <person name="Sun H."/>
            <person name="Susca A."/>
            <person name="Todd R.B."/>
            <person name="Tsang A."/>
            <person name="Unkles S.E."/>
            <person name="van de Wiele N."/>
            <person name="van Rossen-Uffink D."/>
            <person name="Oliveira J.V."/>
            <person name="Vesth T.C."/>
            <person name="Visser J."/>
            <person name="Yu J.-H."/>
            <person name="Zhou M."/>
            <person name="Andersen M.R."/>
            <person name="Archer D.B."/>
            <person name="Baker S.E."/>
            <person name="Benoit I."/>
            <person name="Brakhage A.A."/>
            <person name="Braus G.H."/>
            <person name="Fischer R."/>
            <person name="Frisvad J.C."/>
            <person name="Goldman G.H."/>
            <person name="Houbraken J."/>
            <person name="Oakley B."/>
            <person name="Pocsi I."/>
            <person name="Scazzocchio C."/>
            <person name="Seiboth B."/>
            <person name="vanKuyk P.A."/>
            <person name="Wortman J."/>
            <person name="Dyer P.S."/>
            <person name="Grigoriev I.V."/>
        </authorList>
    </citation>
    <scope>NUCLEOTIDE SEQUENCE [LARGE SCALE GENOMIC DNA]</scope>
    <source>
        <strain evidence="2">CBS 506.65</strain>
    </source>
</reference>
<evidence type="ECO:0000313" key="2">
    <source>
        <dbReference type="Proteomes" id="UP000184188"/>
    </source>
</evidence>